<feature type="transmembrane region" description="Helical" evidence="1">
    <location>
        <begin position="90"/>
        <end position="117"/>
    </location>
</feature>
<organism evidence="3 4">
    <name type="scientific">Chitiniphilus shinanonensis</name>
    <dbReference type="NCBI Taxonomy" id="553088"/>
    <lineage>
        <taxon>Bacteria</taxon>
        <taxon>Pseudomonadati</taxon>
        <taxon>Pseudomonadota</taxon>
        <taxon>Betaproteobacteria</taxon>
        <taxon>Neisseriales</taxon>
        <taxon>Chitinibacteraceae</taxon>
        <taxon>Chitiniphilus</taxon>
    </lineage>
</organism>
<dbReference type="Proteomes" id="UP001156836">
    <property type="component" value="Unassembled WGS sequence"/>
</dbReference>
<feature type="transmembrane region" description="Helical" evidence="1">
    <location>
        <begin position="47"/>
        <end position="70"/>
    </location>
</feature>
<gene>
    <name evidence="3" type="ORF">GCM10007860_17700</name>
</gene>
<evidence type="ECO:0000256" key="1">
    <source>
        <dbReference type="SAM" id="Phobius"/>
    </source>
</evidence>
<accession>A0ABQ6BXJ9</accession>
<keyword evidence="1" id="KW-0812">Transmembrane</keyword>
<evidence type="ECO:0000313" key="4">
    <source>
        <dbReference type="Proteomes" id="UP001156836"/>
    </source>
</evidence>
<comment type="caution">
    <text evidence="3">The sequence shown here is derived from an EMBL/GenBank/DDBJ whole genome shotgun (WGS) entry which is preliminary data.</text>
</comment>
<dbReference type="InterPro" id="IPR049220">
    <property type="entry name" value="DUF6868"/>
</dbReference>
<keyword evidence="4" id="KW-1185">Reference proteome</keyword>
<sequence>MPANGAGGPGKEATADGAETIALILKVAIQPVSRGGTAMNGIDLKDFLLWSTVINYIVLLVWFGALVVAHDWVYRLHTRWLKLSPAAFDAVHYGGMAAYKIGILLFNLVPLIALCVAR</sequence>
<dbReference type="EMBL" id="BSOZ01000022">
    <property type="protein sequence ID" value="GLS04623.1"/>
    <property type="molecule type" value="Genomic_DNA"/>
</dbReference>
<feature type="domain" description="DUF6868" evidence="2">
    <location>
        <begin position="39"/>
        <end position="116"/>
    </location>
</feature>
<evidence type="ECO:0000259" key="2">
    <source>
        <dbReference type="Pfam" id="PF21742"/>
    </source>
</evidence>
<keyword evidence="1" id="KW-0472">Membrane</keyword>
<keyword evidence="1" id="KW-1133">Transmembrane helix</keyword>
<proteinExistence type="predicted"/>
<name>A0ABQ6BXJ9_9NEIS</name>
<reference evidence="4" key="1">
    <citation type="journal article" date="2019" name="Int. J. Syst. Evol. Microbiol.">
        <title>The Global Catalogue of Microorganisms (GCM) 10K type strain sequencing project: providing services to taxonomists for standard genome sequencing and annotation.</title>
        <authorList>
            <consortium name="The Broad Institute Genomics Platform"/>
            <consortium name="The Broad Institute Genome Sequencing Center for Infectious Disease"/>
            <person name="Wu L."/>
            <person name="Ma J."/>
        </authorList>
    </citation>
    <scope>NUCLEOTIDE SEQUENCE [LARGE SCALE GENOMIC DNA]</scope>
    <source>
        <strain evidence="4">NBRC 104970</strain>
    </source>
</reference>
<protein>
    <recommendedName>
        <fullName evidence="2">DUF6868 domain-containing protein</fullName>
    </recommendedName>
</protein>
<evidence type="ECO:0000313" key="3">
    <source>
        <dbReference type="EMBL" id="GLS04623.1"/>
    </source>
</evidence>
<dbReference type="Pfam" id="PF21742">
    <property type="entry name" value="DUF6868"/>
    <property type="match status" value="1"/>
</dbReference>